<dbReference type="eggNOG" id="ENOG502SRIA">
    <property type="taxonomic scope" value="Eukaryota"/>
</dbReference>
<feature type="region of interest" description="Disordered" evidence="1">
    <location>
        <begin position="160"/>
        <end position="199"/>
    </location>
</feature>
<name>D0NEI5_PHYIT</name>
<dbReference type="OrthoDB" id="108311at2759"/>
<dbReference type="Proteomes" id="UP000006643">
    <property type="component" value="Unassembled WGS sequence"/>
</dbReference>
<gene>
    <name evidence="2" type="ORF">PITG_10179</name>
</gene>
<evidence type="ECO:0000313" key="3">
    <source>
        <dbReference type="Proteomes" id="UP000006643"/>
    </source>
</evidence>
<evidence type="ECO:0000313" key="2">
    <source>
        <dbReference type="EMBL" id="EEY56630.1"/>
    </source>
</evidence>
<dbReference type="HOGENOM" id="CLU_066552_0_0_1"/>
<feature type="compositionally biased region" description="Basic and acidic residues" evidence="1">
    <location>
        <begin position="249"/>
        <end position="260"/>
    </location>
</feature>
<sequence length="301" mass="34127">MADAGGEAGAGERPVPSTGDFDTYAKELGRWAVNDYSGLREPLTSKSGVTRTVPLNSLDNAWTSFVSRWNTEGAAKFVPSLERLEADHEERSVSALARRNHNVAYDADRGCCYVHYASGCTWCSESGRPRPGQGAREQEVAEYPVSEAERKLVGQYHRAMSDVRHGGRPRHPEDLPPLERLPRTPPHSPERPREAPLEAPSYRPLYQANARDTGSAEGWKRHGRETHDPYAYALSTRGQGRHARTVQRGQREEAEIARSRQRAVERLSRLEREMAELRRELKEPPRPERKHHNRWEAEARV</sequence>
<dbReference type="GeneID" id="9461350"/>
<feature type="region of interest" description="Disordered" evidence="1">
    <location>
        <begin position="278"/>
        <end position="301"/>
    </location>
</feature>
<keyword evidence="3" id="KW-1185">Reference proteome</keyword>
<dbReference type="AlphaFoldDB" id="D0NEI5"/>
<protein>
    <submittedName>
        <fullName evidence="2">Uncharacterized protein</fullName>
    </submittedName>
</protein>
<dbReference type="RefSeq" id="XP_002902704.1">
    <property type="nucleotide sequence ID" value="XM_002902658.1"/>
</dbReference>
<dbReference type="VEuPathDB" id="FungiDB:PITG_10179"/>
<organism evidence="2 3">
    <name type="scientific">Phytophthora infestans (strain T30-4)</name>
    <name type="common">Potato late blight agent</name>
    <dbReference type="NCBI Taxonomy" id="403677"/>
    <lineage>
        <taxon>Eukaryota</taxon>
        <taxon>Sar</taxon>
        <taxon>Stramenopiles</taxon>
        <taxon>Oomycota</taxon>
        <taxon>Peronosporomycetes</taxon>
        <taxon>Peronosporales</taxon>
        <taxon>Peronosporaceae</taxon>
        <taxon>Phytophthora</taxon>
    </lineage>
</organism>
<feature type="region of interest" description="Disordered" evidence="1">
    <location>
        <begin position="236"/>
        <end position="260"/>
    </location>
</feature>
<accession>D0NEI5</accession>
<dbReference type="KEGG" id="pif:PITG_10179"/>
<feature type="compositionally biased region" description="Basic and acidic residues" evidence="1">
    <location>
        <begin position="160"/>
        <end position="174"/>
    </location>
</feature>
<proteinExistence type="predicted"/>
<dbReference type="InParanoid" id="D0NEI5"/>
<evidence type="ECO:0000256" key="1">
    <source>
        <dbReference type="SAM" id="MobiDB-lite"/>
    </source>
</evidence>
<reference evidence="3" key="1">
    <citation type="journal article" date="2009" name="Nature">
        <title>Genome sequence and analysis of the Irish potato famine pathogen Phytophthora infestans.</title>
        <authorList>
            <consortium name="The Broad Institute Genome Sequencing Platform"/>
            <person name="Haas B.J."/>
            <person name="Kamoun S."/>
            <person name="Zody M.C."/>
            <person name="Jiang R.H."/>
            <person name="Handsaker R.E."/>
            <person name="Cano L.M."/>
            <person name="Grabherr M."/>
            <person name="Kodira C.D."/>
            <person name="Raffaele S."/>
            <person name="Torto-Alalibo T."/>
            <person name="Bozkurt T.O."/>
            <person name="Ah-Fong A.M."/>
            <person name="Alvarado L."/>
            <person name="Anderson V.L."/>
            <person name="Armstrong M.R."/>
            <person name="Avrova A."/>
            <person name="Baxter L."/>
            <person name="Beynon J."/>
            <person name="Boevink P.C."/>
            <person name="Bollmann S.R."/>
            <person name="Bos J.I."/>
            <person name="Bulone V."/>
            <person name="Cai G."/>
            <person name="Cakir C."/>
            <person name="Carrington J.C."/>
            <person name="Chawner M."/>
            <person name="Conti L."/>
            <person name="Costanzo S."/>
            <person name="Ewan R."/>
            <person name="Fahlgren N."/>
            <person name="Fischbach M.A."/>
            <person name="Fugelstad J."/>
            <person name="Gilroy E.M."/>
            <person name="Gnerre S."/>
            <person name="Green P.J."/>
            <person name="Grenville-Briggs L.J."/>
            <person name="Griffith J."/>
            <person name="Grunwald N.J."/>
            <person name="Horn K."/>
            <person name="Horner N.R."/>
            <person name="Hu C.H."/>
            <person name="Huitema E."/>
            <person name="Jeong D.H."/>
            <person name="Jones A.M."/>
            <person name="Jones J.D."/>
            <person name="Jones R.W."/>
            <person name="Karlsson E.K."/>
            <person name="Kunjeti S.G."/>
            <person name="Lamour K."/>
            <person name="Liu Z."/>
            <person name="Ma L."/>
            <person name="Maclean D."/>
            <person name="Chibucos M.C."/>
            <person name="McDonald H."/>
            <person name="McWalters J."/>
            <person name="Meijer H.J."/>
            <person name="Morgan W."/>
            <person name="Morris P.F."/>
            <person name="Munro C.A."/>
            <person name="O'Neill K."/>
            <person name="Ospina-Giraldo M."/>
            <person name="Pinzon A."/>
            <person name="Pritchard L."/>
            <person name="Ramsahoye B."/>
            <person name="Ren Q."/>
            <person name="Restrepo S."/>
            <person name="Roy S."/>
            <person name="Sadanandom A."/>
            <person name="Savidor A."/>
            <person name="Schornack S."/>
            <person name="Schwartz D.C."/>
            <person name="Schumann U.D."/>
            <person name="Schwessinger B."/>
            <person name="Seyer L."/>
            <person name="Sharpe T."/>
            <person name="Silvar C."/>
            <person name="Song J."/>
            <person name="Studholme D.J."/>
            <person name="Sykes S."/>
            <person name="Thines M."/>
            <person name="van de Vondervoort P.J."/>
            <person name="Phuntumart V."/>
            <person name="Wawra S."/>
            <person name="Weide R."/>
            <person name="Win J."/>
            <person name="Young C."/>
            <person name="Zhou S."/>
            <person name="Fry W."/>
            <person name="Meyers B.C."/>
            <person name="van West P."/>
            <person name="Ristaino J."/>
            <person name="Govers F."/>
            <person name="Birch P.R."/>
            <person name="Whisson S.C."/>
            <person name="Judelson H.S."/>
            <person name="Nusbaum C."/>
        </authorList>
    </citation>
    <scope>NUCLEOTIDE SEQUENCE [LARGE SCALE GENOMIC DNA]</scope>
    <source>
        <strain evidence="3">T30-4</strain>
    </source>
</reference>
<dbReference type="EMBL" id="DS028134">
    <property type="protein sequence ID" value="EEY56630.1"/>
    <property type="molecule type" value="Genomic_DNA"/>
</dbReference>
<dbReference type="OMA" id="CARCHEY"/>
<feature type="compositionally biased region" description="Basic and acidic residues" evidence="1">
    <location>
        <begin position="278"/>
        <end position="287"/>
    </location>
</feature>